<evidence type="ECO:0000256" key="2">
    <source>
        <dbReference type="ARBA" id="ARBA00012438"/>
    </source>
</evidence>
<proteinExistence type="predicted"/>
<dbReference type="InterPro" id="IPR005467">
    <property type="entry name" value="His_kinase_dom"/>
</dbReference>
<dbReference type="GO" id="GO:0005524">
    <property type="term" value="F:ATP binding"/>
    <property type="evidence" value="ECO:0007669"/>
    <property type="project" value="UniProtKB-KW"/>
</dbReference>
<dbReference type="Proteomes" id="UP001606300">
    <property type="component" value="Unassembled WGS sequence"/>
</dbReference>
<dbReference type="Gene3D" id="3.30.565.10">
    <property type="entry name" value="Histidine kinase-like ATPase, C-terminal domain"/>
    <property type="match status" value="1"/>
</dbReference>
<dbReference type="Pfam" id="PF00512">
    <property type="entry name" value="HisKA"/>
    <property type="match status" value="1"/>
</dbReference>
<sequence length="495" mass="54230">MLLDFASLGHYDWLDVPLWVFDPDQRRNLWANAAALRFWHADSAEEFLSRDFTEHGDAVRERLAVTAADHARGRIVREQWTLYPKGEPTTVMLVSRGMRTPDRRQVMLFAADSLGGGADLSVLRGVEALQHTTVCIAVFGLAGASAGELLMRNPAAALTFGDAPPAPGENEFTRLFAHARDAVSIMSRVQRGEACSQDVELLTLAGPRWHALDTRPMRDPVTGDTTLLLNAHDIADLKASQAALVAAREAAESASQAKSSFLANMSHEIRTPMNGVLGLTELVLQTTELTDRQHRFISMAHQSAKGLMTIINDLLDVAKIEAGRILIDEQPFVLHDCLSEALQPLLLQAHDKGIRLHAFVSPGVPHRLVGDAVRLRQVFINLIGNALKFTERGEVRIEITLADMREGDQPKRLRLRVAVTDTGIGMTRDQIGQIFDPFTQADGSITRRYGGTGLGLTIVQRLVDLMGGTITVESEPGVGSCFSFEIALAREMQLA</sequence>
<organism evidence="6 7">
    <name type="scientific">Pelomonas dachongensis</name>
    <dbReference type="NCBI Taxonomy" id="3299029"/>
    <lineage>
        <taxon>Bacteria</taxon>
        <taxon>Pseudomonadati</taxon>
        <taxon>Pseudomonadota</taxon>
        <taxon>Betaproteobacteria</taxon>
        <taxon>Burkholderiales</taxon>
        <taxon>Sphaerotilaceae</taxon>
        <taxon>Roseateles</taxon>
    </lineage>
</organism>
<evidence type="ECO:0000256" key="4">
    <source>
        <dbReference type="ARBA" id="ARBA00023012"/>
    </source>
</evidence>
<dbReference type="PROSITE" id="PS50109">
    <property type="entry name" value="HIS_KIN"/>
    <property type="match status" value="1"/>
</dbReference>
<evidence type="ECO:0000313" key="7">
    <source>
        <dbReference type="Proteomes" id="UP001606300"/>
    </source>
</evidence>
<reference evidence="6 7" key="1">
    <citation type="submission" date="2024-09" db="EMBL/GenBank/DDBJ databases">
        <title>Novel species of the genus Pelomonas and Roseateles isolated from streams.</title>
        <authorList>
            <person name="Lu H."/>
        </authorList>
    </citation>
    <scope>NUCLEOTIDE SEQUENCE [LARGE SCALE GENOMIC DNA]</scope>
    <source>
        <strain evidence="6 7">DC23W</strain>
    </source>
</reference>
<evidence type="ECO:0000313" key="6">
    <source>
        <dbReference type="EMBL" id="MFG6417152.1"/>
    </source>
</evidence>
<keyword evidence="4" id="KW-0902">Two-component regulatory system</keyword>
<keyword evidence="7" id="KW-1185">Reference proteome</keyword>
<dbReference type="EC" id="2.7.13.3" evidence="2"/>
<gene>
    <name evidence="6" type="ORF">ACG02S_24965</name>
</gene>
<accession>A0ABW7EVK2</accession>
<dbReference type="InterPro" id="IPR036890">
    <property type="entry name" value="HATPase_C_sf"/>
</dbReference>
<dbReference type="SUPFAM" id="SSF55874">
    <property type="entry name" value="ATPase domain of HSP90 chaperone/DNA topoisomerase II/histidine kinase"/>
    <property type="match status" value="1"/>
</dbReference>
<comment type="caution">
    <text evidence="6">The sequence shown here is derived from an EMBL/GenBank/DDBJ whole genome shotgun (WGS) entry which is preliminary data.</text>
</comment>
<dbReference type="RefSeq" id="WP_394473211.1">
    <property type="nucleotide sequence ID" value="NZ_JBIGHY010000017.1"/>
</dbReference>
<name>A0ABW7EVK2_9BURK</name>
<dbReference type="SUPFAM" id="SSF55785">
    <property type="entry name" value="PYP-like sensor domain (PAS domain)"/>
    <property type="match status" value="1"/>
</dbReference>
<keyword evidence="3" id="KW-0597">Phosphoprotein</keyword>
<dbReference type="CDD" id="cd00082">
    <property type="entry name" value="HisKA"/>
    <property type="match status" value="1"/>
</dbReference>
<evidence type="ECO:0000259" key="5">
    <source>
        <dbReference type="PROSITE" id="PS50109"/>
    </source>
</evidence>
<dbReference type="SMART" id="SM00387">
    <property type="entry name" value="HATPase_c"/>
    <property type="match status" value="1"/>
</dbReference>
<dbReference type="InterPro" id="IPR003594">
    <property type="entry name" value="HATPase_dom"/>
</dbReference>
<protein>
    <recommendedName>
        <fullName evidence="2">histidine kinase</fullName>
        <ecNumber evidence="2">2.7.13.3</ecNumber>
    </recommendedName>
</protein>
<dbReference type="SUPFAM" id="SSF47384">
    <property type="entry name" value="Homodimeric domain of signal transducing histidine kinase"/>
    <property type="match status" value="1"/>
</dbReference>
<dbReference type="InterPro" id="IPR003661">
    <property type="entry name" value="HisK_dim/P_dom"/>
</dbReference>
<dbReference type="InterPro" id="IPR004358">
    <property type="entry name" value="Sig_transdc_His_kin-like_C"/>
</dbReference>
<feature type="domain" description="Histidine kinase" evidence="5">
    <location>
        <begin position="264"/>
        <end position="490"/>
    </location>
</feature>
<keyword evidence="6" id="KW-0067">ATP-binding</keyword>
<dbReference type="CDD" id="cd16922">
    <property type="entry name" value="HATPase_EvgS-ArcB-TorS-like"/>
    <property type="match status" value="1"/>
</dbReference>
<dbReference type="InterPro" id="IPR035965">
    <property type="entry name" value="PAS-like_dom_sf"/>
</dbReference>
<dbReference type="InterPro" id="IPR036097">
    <property type="entry name" value="HisK_dim/P_sf"/>
</dbReference>
<dbReference type="SMART" id="SM00388">
    <property type="entry name" value="HisKA"/>
    <property type="match status" value="1"/>
</dbReference>
<evidence type="ECO:0000256" key="3">
    <source>
        <dbReference type="ARBA" id="ARBA00022553"/>
    </source>
</evidence>
<dbReference type="Pfam" id="PF02518">
    <property type="entry name" value="HATPase_c"/>
    <property type="match status" value="1"/>
</dbReference>
<evidence type="ECO:0000256" key="1">
    <source>
        <dbReference type="ARBA" id="ARBA00000085"/>
    </source>
</evidence>
<dbReference type="PRINTS" id="PR00344">
    <property type="entry name" value="BCTRLSENSOR"/>
</dbReference>
<dbReference type="EMBL" id="JBIGHY010000017">
    <property type="protein sequence ID" value="MFG6417152.1"/>
    <property type="molecule type" value="Genomic_DNA"/>
</dbReference>
<dbReference type="Gene3D" id="1.10.287.130">
    <property type="match status" value="1"/>
</dbReference>
<comment type="catalytic activity">
    <reaction evidence="1">
        <text>ATP + protein L-histidine = ADP + protein N-phospho-L-histidine.</text>
        <dbReference type="EC" id="2.7.13.3"/>
    </reaction>
</comment>
<dbReference type="PANTHER" id="PTHR45339:SF1">
    <property type="entry name" value="HYBRID SIGNAL TRANSDUCTION HISTIDINE KINASE J"/>
    <property type="match status" value="1"/>
</dbReference>
<keyword evidence="6" id="KW-0547">Nucleotide-binding</keyword>
<dbReference type="PANTHER" id="PTHR45339">
    <property type="entry name" value="HYBRID SIGNAL TRANSDUCTION HISTIDINE KINASE J"/>
    <property type="match status" value="1"/>
</dbReference>